<reference evidence="15 16" key="1">
    <citation type="submission" date="2012-04" db="EMBL/GenBank/DDBJ databases">
        <title>The Genome Sequence of Saprolegnia declina VS20.</title>
        <authorList>
            <consortium name="The Broad Institute Genome Sequencing Platform"/>
            <person name="Russ C."/>
            <person name="Nusbaum C."/>
            <person name="Tyler B."/>
            <person name="van West P."/>
            <person name="Dieguez-Uribeondo J."/>
            <person name="de Bruijn I."/>
            <person name="Tripathy S."/>
            <person name="Jiang R."/>
            <person name="Young S.K."/>
            <person name="Zeng Q."/>
            <person name="Gargeya S."/>
            <person name="Fitzgerald M."/>
            <person name="Haas B."/>
            <person name="Abouelleil A."/>
            <person name="Alvarado L."/>
            <person name="Arachchi H.M."/>
            <person name="Berlin A."/>
            <person name="Chapman S.B."/>
            <person name="Goldberg J."/>
            <person name="Griggs A."/>
            <person name="Gujja S."/>
            <person name="Hansen M."/>
            <person name="Howarth C."/>
            <person name="Imamovic A."/>
            <person name="Larimer J."/>
            <person name="McCowen C."/>
            <person name="Montmayeur A."/>
            <person name="Murphy C."/>
            <person name="Neiman D."/>
            <person name="Pearson M."/>
            <person name="Priest M."/>
            <person name="Roberts A."/>
            <person name="Saif S."/>
            <person name="Shea T."/>
            <person name="Sisk P."/>
            <person name="Sykes S."/>
            <person name="Wortman J."/>
            <person name="Nusbaum C."/>
            <person name="Birren B."/>
        </authorList>
    </citation>
    <scope>NUCLEOTIDE SEQUENCE [LARGE SCALE GENOMIC DNA]</scope>
    <source>
        <strain evidence="15 16">VS20</strain>
    </source>
</reference>
<dbReference type="OMA" id="FRIICIA"/>
<dbReference type="Gene3D" id="1.20.120.350">
    <property type="entry name" value="Voltage-gated potassium channels. Chain C"/>
    <property type="match status" value="1"/>
</dbReference>
<dbReference type="Proteomes" id="UP000030762">
    <property type="component" value="Unassembled WGS sequence"/>
</dbReference>
<evidence type="ECO:0000256" key="8">
    <source>
        <dbReference type="ARBA" id="ARBA00023065"/>
    </source>
</evidence>
<dbReference type="Gene3D" id="3.40.50.720">
    <property type="entry name" value="NAD(P)-binding Rossmann-like Domain"/>
    <property type="match status" value="2"/>
</dbReference>
<dbReference type="Pfam" id="PF03493">
    <property type="entry name" value="BK_channel_a"/>
    <property type="match status" value="1"/>
</dbReference>
<dbReference type="SUPFAM" id="SSF81324">
    <property type="entry name" value="Voltage-gated potassium channels"/>
    <property type="match status" value="1"/>
</dbReference>
<feature type="domain" description="RCK N-terminal" evidence="14">
    <location>
        <begin position="348"/>
        <end position="454"/>
    </location>
</feature>
<evidence type="ECO:0000256" key="6">
    <source>
        <dbReference type="ARBA" id="ARBA00022958"/>
    </source>
</evidence>
<evidence type="ECO:0000256" key="9">
    <source>
        <dbReference type="ARBA" id="ARBA00023136"/>
    </source>
</evidence>
<evidence type="ECO:0008006" key="17">
    <source>
        <dbReference type="Google" id="ProtNLM"/>
    </source>
</evidence>
<dbReference type="EMBL" id="JH767149">
    <property type="protein sequence ID" value="EQC35928.1"/>
    <property type="molecule type" value="Genomic_DNA"/>
</dbReference>
<dbReference type="InterPro" id="IPR003929">
    <property type="entry name" value="K_chnl_BK_asu"/>
</dbReference>
<dbReference type="Pfam" id="PF00520">
    <property type="entry name" value="Ion_trans"/>
    <property type="match status" value="1"/>
</dbReference>
<dbReference type="VEuPathDB" id="FungiDB:SDRG_06674"/>
<protein>
    <recommendedName>
        <fullName evidence="17">Calcium-activated potassium channel subunit alpha-1</fullName>
    </recommendedName>
</protein>
<keyword evidence="2" id="KW-0813">Transport</keyword>
<keyword evidence="16" id="KW-1185">Reference proteome</keyword>
<evidence type="ECO:0000259" key="14">
    <source>
        <dbReference type="Pfam" id="PF22614"/>
    </source>
</evidence>
<dbReference type="Pfam" id="PF22614">
    <property type="entry name" value="Slo-like_RCK"/>
    <property type="match status" value="2"/>
</dbReference>
<dbReference type="InterPro" id="IPR003148">
    <property type="entry name" value="RCK_N"/>
</dbReference>
<keyword evidence="5" id="KW-0631">Potassium channel</keyword>
<evidence type="ECO:0000256" key="1">
    <source>
        <dbReference type="ARBA" id="ARBA00004141"/>
    </source>
</evidence>
<dbReference type="RefSeq" id="XP_008610690.1">
    <property type="nucleotide sequence ID" value="XM_008612468.1"/>
</dbReference>
<dbReference type="GO" id="GO:0016020">
    <property type="term" value="C:membrane"/>
    <property type="evidence" value="ECO:0007669"/>
    <property type="project" value="UniProtKB-SubCell"/>
</dbReference>
<evidence type="ECO:0000313" key="15">
    <source>
        <dbReference type="EMBL" id="EQC35928.1"/>
    </source>
</evidence>
<keyword evidence="6" id="KW-0630">Potassium</keyword>
<dbReference type="Gene3D" id="1.10.287.70">
    <property type="match status" value="1"/>
</dbReference>
<accession>T0RTS4</accession>
<evidence type="ECO:0000256" key="5">
    <source>
        <dbReference type="ARBA" id="ARBA00022826"/>
    </source>
</evidence>
<feature type="domain" description="RCK N-terminal" evidence="14">
    <location>
        <begin position="706"/>
        <end position="823"/>
    </location>
</feature>
<dbReference type="InParanoid" id="T0RTS4"/>
<dbReference type="OrthoDB" id="74819at2759"/>
<evidence type="ECO:0000259" key="13">
    <source>
        <dbReference type="Pfam" id="PF03493"/>
    </source>
</evidence>
<evidence type="ECO:0000256" key="4">
    <source>
        <dbReference type="ARBA" id="ARBA00022692"/>
    </source>
</evidence>
<dbReference type="GeneID" id="19947401"/>
<feature type="transmembrane region" description="Helical" evidence="11">
    <location>
        <begin position="72"/>
        <end position="90"/>
    </location>
</feature>
<evidence type="ECO:0000256" key="2">
    <source>
        <dbReference type="ARBA" id="ARBA00022448"/>
    </source>
</evidence>
<feature type="transmembrane region" description="Helical" evidence="11">
    <location>
        <begin position="96"/>
        <end position="118"/>
    </location>
</feature>
<dbReference type="InterPro" id="IPR005821">
    <property type="entry name" value="Ion_trans_dom"/>
</dbReference>
<evidence type="ECO:0000259" key="12">
    <source>
        <dbReference type="Pfam" id="PF00520"/>
    </source>
</evidence>
<proteinExistence type="predicted"/>
<dbReference type="InterPro" id="IPR047871">
    <property type="entry name" value="K_chnl_Slo-like"/>
</dbReference>
<keyword evidence="10" id="KW-0407">Ion channel</keyword>
<evidence type="ECO:0000256" key="11">
    <source>
        <dbReference type="SAM" id="Phobius"/>
    </source>
</evidence>
<gene>
    <name evidence="15" type="ORF">SDRG_06674</name>
</gene>
<name>T0RTS4_SAPDV</name>
<feature type="domain" description="Ion transport" evidence="12">
    <location>
        <begin position="76"/>
        <end position="321"/>
    </location>
</feature>
<dbReference type="eggNOG" id="KOG1420">
    <property type="taxonomic scope" value="Eukaryota"/>
</dbReference>
<evidence type="ECO:0000256" key="10">
    <source>
        <dbReference type="ARBA" id="ARBA00023303"/>
    </source>
</evidence>
<dbReference type="PANTHER" id="PTHR10027:SF10">
    <property type="entry name" value="SLOWPOKE 2, ISOFORM D"/>
    <property type="match status" value="1"/>
</dbReference>
<feature type="domain" description="Calcium-activated potassium channel BK alpha subunit" evidence="13">
    <location>
        <begin position="474"/>
        <end position="560"/>
    </location>
</feature>
<keyword evidence="3" id="KW-0633">Potassium transport</keyword>
<dbReference type="AlphaFoldDB" id="T0RTS4"/>
<feature type="transmembrane region" description="Helical" evidence="11">
    <location>
        <begin position="300"/>
        <end position="319"/>
    </location>
</feature>
<dbReference type="PANTHER" id="PTHR10027">
    <property type="entry name" value="CALCIUM-ACTIVATED POTASSIUM CHANNEL ALPHA CHAIN"/>
    <property type="match status" value="1"/>
</dbReference>
<feature type="transmembrane region" description="Helical" evidence="11">
    <location>
        <begin position="200"/>
        <end position="220"/>
    </location>
</feature>
<organism evidence="15 16">
    <name type="scientific">Saprolegnia diclina (strain VS20)</name>
    <dbReference type="NCBI Taxonomy" id="1156394"/>
    <lineage>
        <taxon>Eukaryota</taxon>
        <taxon>Sar</taxon>
        <taxon>Stramenopiles</taxon>
        <taxon>Oomycota</taxon>
        <taxon>Saprolegniomycetes</taxon>
        <taxon>Saprolegniales</taxon>
        <taxon>Saprolegniaceae</taxon>
        <taxon>Saprolegnia</taxon>
    </lineage>
</organism>
<evidence type="ECO:0000256" key="3">
    <source>
        <dbReference type="ARBA" id="ARBA00022538"/>
    </source>
</evidence>
<dbReference type="PRINTS" id="PR00169">
    <property type="entry name" value="KCHANNEL"/>
</dbReference>
<keyword evidence="8" id="KW-0406">Ion transport</keyword>
<sequence>MPTARQVLRWCSLRLEQRLQWIRLVRLLYLQELKVKPWWPRDPFFPKRGRESFREYTQHTLEQSLAGKTLDAVMILLSFTMVYLYIHVVWSSGENIPNAGISFATKMIGAIFTFDYMLRLYAAPLRWSYIQSYASVFDLICIIPTWVEISMTQAQLLAFSQTSPENKQIVQFVRVLKAFRILRAYRLLRFTTSMVQRQVLVTLLTVVCIIVSMSGAMQIIELCPDQCVQWGCQDFLRSDGHKCVNSLLCNAGVGASLYCCNCQSRPLFDWMYCIAVSMSTVGYGDIAPKTRLGRLTMGSMILFTFVMIPLQVNALVALMSERSKFTTRYTDYKAHPTAVLLSATDAINATMLKHFLREFFHPDSPNWSENLLILHMKPPSPDIVKVIHQYEPRVKYIVGSPLNVHDQKRAALRRAVVCFIVTSRGPGADSLDQKSLLLTAVCRRLLSPKVPILTQVLSTGSVQHCVISGATAAFSIEQIKLAILSKSIHAVGASTLLSNLFTTVSPAFELPRGAASWEAAYLHGYRHEVYLLEVPSQFADLSYGELVLFLYQRFRIICIAAESGDGPHFMHSDHALPLYDDQTCHVYVVASGSSAKDDVRKVLLDDVRTFQWELHLSEPRVRTRQVVRSSHDIEASRQRIDAKKRQMLKMPVFMKYLATTRTSQANSAVVAMRKTTRSNSLTKVKSLQDAKSPFELFLAKPLPDNLRRHIILIGIPFSLFDVVTALKSNKTDMKDHDQAIVIMSQHPMTEAQFKSIFWFTTSIYFYQGSALSASDLQRISIQLACAIIVLGSGSTNRKHYLDDNMIDADAITTVRYIVEACQRNKVKPNMVVELEKASNVKFLSRIVQTHRGVPTMSPIRSIKRELSEEQHAEGNITPLPDMPHTFEPPYVSGRVYVSGIIDRVMSEWYKKPYVVPILDMLLHGHTADVSKQRQLFQAPLPFALYGKTFAEAFSKLLKADVICIGLLHGGSGTSFVYTNPLPDTVLSKDDRLFLIGEPSDIVLA</sequence>
<dbReference type="STRING" id="1156394.T0RTS4"/>
<keyword evidence="7 11" id="KW-1133">Transmembrane helix</keyword>
<comment type="subcellular location">
    <subcellularLocation>
        <location evidence="1">Membrane</location>
        <topology evidence="1">Multi-pass membrane protein</topology>
    </subcellularLocation>
</comment>
<evidence type="ECO:0000313" key="16">
    <source>
        <dbReference type="Proteomes" id="UP000030762"/>
    </source>
</evidence>
<dbReference type="GO" id="GO:0005267">
    <property type="term" value="F:potassium channel activity"/>
    <property type="evidence" value="ECO:0007669"/>
    <property type="project" value="UniProtKB-KW"/>
</dbReference>
<keyword evidence="4 11" id="KW-0812">Transmembrane</keyword>
<evidence type="ECO:0000256" key="7">
    <source>
        <dbReference type="ARBA" id="ARBA00022989"/>
    </source>
</evidence>
<dbReference type="InterPro" id="IPR027359">
    <property type="entry name" value="Volt_channel_dom_sf"/>
</dbReference>
<keyword evidence="9 11" id="KW-0472">Membrane</keyword>